<dbReference type="AlphaFoldDB" id="A0A3S5C049"/>
<sequence>MSTVNYNWYFDRRGDLRRSVNDTKGLVPGEDFSREKCAKYCLKGVKNNQCLGFDICTNGMCFVLTDQADFEDKEEEVPQEESIKCSRFTRKLFTLI</sequence>
<organism evidence="1 2">
    <name type="scientific">Protopolystoma xenopodis</name>
    <dbReference type="NCBI Taxonomy" id="117903"/>
    <lineage>
        <taxon>Eukaryota</taxon>
        <taxon>Metazoa</taxon>
        <taxon>Spiralia</taxon>
        <taxon>Lophotrochozoa</taxon>
        <taxon>Platyhelminthes</taxon>
        <taxon>Monogenea</taxon>
        <taxon>Polyopisthocotylea</taxon>
        <taxon>Polystomatidea</taxon>
        <taxon>Polystomatidae</taxon>
        <taxon>Protopolystoma</taxon>
    </lineage>
</organism>
<protein>
    <recommendedName>
        <fullName evidence="3">Apple domain-containing protein</fullName>
    </recommendedName>
</protein>
<comment type="caution">
    <text evidence="1">The sequence shown here is derived from an EMBL/GenBank/DDBJ whole genome shotgun (WGS) entry which is preliminary data.</text>
</comment>
<dbReference type="Proteomes" id="UP000784294">
    <property type="component" value="Unassembled WGS sequence"/>
</dbReference>
<name>A0A3S5C049_9PLAT</name>
<accession>A0A3S5C049</accession>
<evidence type="ECO:0000313" key="2">
    <source>
        <dbReference type="Proteomes" id="UP000784294"/>
    </source>
</evidence>
<keyword evidence="2" id="KW-1185">Reference proteome</keyword>
<dbReference type="EMBL" id="CAAALY010083696">
    <property type="protein sequence ID" value="VEL26924.1"/>
    <property type="molecule type" value="Genomic_DNA"/>
</dbReference>
<reference evidence="1" key="1">
    <citation type="submission" date="2018-11" db="EMBL/GenBank/DDBJ databases">
        <authorList>
            <consortium name="Pathogen Informatics"/>
        </authorList>
    </citation>
    <scope>NUCLEOTIDE SEQUENCE</scope>
</reference>
<evidence type="ECO:0008006" key="3">
    <source>
        <dbReference type="Google" id="ProtNLM"/>
    </source>
</evidence>
<proteinExistence type="predicted"/>
<gene>
    <name evidence="1" type="ORF">PXEA_LOCUS20364</name>
</gene>
<evidence type="ECO:0000313" key="1">
    <source>
        <dbReference type="EMBL" id="VEL26924.1"/>
    </source>
</evidence>